<dbReference type="GO" id="GO:0016810">
    <property type="term" value="F:hydrolase activity, acting on carbon-nitrogen (but not peptide) bonds"/>
    <property type="evidence" value="ECO:0007669"/>
    <property type="project" value="InterPro"/>
</dbReference>
<dbReference type="PANTHER" id="PTHR43135">
    <property type="entry name" value="ALPHA-D-RIBOSE 1-METHYLPHOSPHONATE 5-TRIPHOSPHATE DIPHOSPHATASE"/>
    <property type="match status" value="1"/>
</dbReference>
<dbReference type="Pfam" id="PF01979">
    <property type="entry name" value="Amidohydro_1"/>
    <property type="match status" value="1"/>
</dbReference>
<dbReference type="AlphaFoldDB" id="A0A086Z284"/>
<keyword evidence="3" id="KW-1185">Reference proteome</keyword>
<dbReference type="InterPro" id="IPR011059">
    <property type="entry name" value="Metal-dep_hydrolase_composite"/>
</dbReference>
<organism evidence="2 3">
    <name type="scientific">Bifidobacterium actinocoloniiforme DSM 22766</name>
    <dbReference type="NCBI Taxonomy" id="1437605"/>
    <lineage>
        <taxon>Bacteria</taxon>
        <taxon>Bacillati</taxon>
        <taxon>Actinomycetota</taxon>
        <taxon>Actinomycetes</taxon>
        <taxon>Bifidobacteriales</taxon>
        <taxon>Bifidobacteriaceae</taxon>
        <taxon>Bifidobacterium</taxon>
    </lineage>
</organism>
<dbReference type="PATRIC" id="fig|1437605.7.peg.1026"/>
<dbReference type="Gene3D" id="3.30.110.90">
    <property type="entry name" value="Amidohydrolase"/>
    <property type="match status" value="1"/>
</dbReference>
<dbReference type="PANTHER" id="PTHR43135:SF3">
    <property type="entry name" value="ALPHA-D-RIBOSE 1-METHYLPHOSPHONATE 5-TRIPHOSPHATE DIPHOSPHATASE"/>
    <property type="match status" value="1"/>
</dbReference>
<dbReference type="Gene3D" id="3.40.50.10910">
    <property type="entry name" value="Amidohydrolase"/>
    <property type="match status" value="1"/>
</dbReference>
<proteinExistence type="predicted"/>
<protein>
    <submittedName>
        <fullName evidence="2">Prolidase (X-Pro dipeptidase)</fullName>
    </submittedName>
</protein>
<dbReference type="eggNOG" id="COG1228">
    <property type="taxonomic scope" value="Bacteria"/>
</dbReference>
<feature type="domain" description="Amidohydrolase-related" evidence="1">
    <location>
        <begin position="67"/>
        <end position="426"/>
    </location>
</feature>
<dbReference type="InterPro" id="IPR032466">
    <property type="entry name" value="Metal_Hydrolase"/>
</dbReference>
<dbReference type="OrthoDB" id="3514520at2"/>
<dbReference type="InterPro" id="IPR051781">
    <property type="entry name" value="Metallo-dep_Hydrolase"/>
</dbReference>
<dbReference type="Proteomes" id="UP000029015">
    <property type="component" value="Unassembled WGS sequence"/>
</dbReference>
<dbReference type="Gene3D" id="1.20.58.520">
    <property type="entry name" value="Amidohydrolase"/>
    <property type="match status" value="1"/>
</dbReference>
<accession>A0A086Z284</accession>
<evidence type="ECO:0000313" key="3">
    <source>
        <dbReference type="Proteomes" id="UP000029015"/>
    </source>
</evidence>
<dbReference type="InterPro" id="IPR057744">
    <property type="entry name" value="OTAase-like"/>
</dbReference>
<name>A0A086Z284_9BIFI</name>
<dbReference type="Gene3D" id="2.30.40.10">
    <property type="entry name" value="Urease, subunit C, domain 1"/>
    <property type="match status" value="1"/>
</dbReference>
<evidence type="ECO:0000259" key="1">
    <source>
        <dbReference type="Pfam" id="PF01979"/>
    </source>
</evidence>
<gene>
    <name evidence="2" type="ORF">BACT_1338</name>
</gene>
<reference evidence="2 3" key="1">
    <citation type="submission" date="2014-03" db="EMBL/GenBank/DDBJ databases">
        <title>Genomics of Bifidobacteria.</title>
        <authorList>
            <person name="Ventura M."/>
            <person name="Milani C."/>
            <person name="Lugli G.A."/>
        </authorList>
    </citation>
    <scope>NUCLEOTIDE SEQUENCE [LARGE SCALE GENOMIC DNA]</scope>
    <source>
        <strain evidence="2 3">DSM 22766</strain>
    </source>
</reference>
<dbReference type="RefSeq" id="WP_033504026.1">
    <property type="nucleotide sequence ID" value="NZ_CP011786.1"/>
</dbReference>
<evidence type="ECO:0000313" key="2">
    <source>
        <dbReference type="EMBL" id="KFI40634.1"/>
    </source>
</evidence>
<dbReference type="SUPFAM" id="SSF51338">
    <property type="entry name" value="Composite domain of metallo-dependent hydrolases"/>
    <property type="match status" value="1"/>
</dbReference>
<dbReference type="CDD" id="cd01299">
    <property type="entry name" value="Met_dep_hydrolase_A"/>
    <property type="match status" value="1"/>
</dbReference>
<comment type="caution">
    <text evidence="2">The sequence shown here is derived from an EMBL/GenBank/DDBJ whole genome shotgun (WGS) entry which is preliminary data.</text>
</comment>
<dbReference type="InterPro" id="IPR006680">
    <property type="entry name" value="Amidohydro-rel"/>
</dbReference>
<dbReference type="KEGG" id="bact:AB656_05010"/>
<dbReference type="STRING" id="1437605.AB656_05010"/>
<dbReference type="EMBL" id="JGYK01000001">
    <property type="protein sequence ID" value="KFI40634.1"/>
    <property type="molecule type" value="Genomic_DNA"/>
</dbReference>
<sequence length="447" mass="47186">MSSAVGRKAREPFALEHADVASGDEKGTLWPDTTIVVGDSGRIEQISPSLQAYVPEGYHRINATGKVVAPGLINAHTHLFADGKVLEAGESSPRKERAALALIRGPIGKAYLAARAKASVKALLNSGVTTIRTLGDAGYEAVALRDKIDSDEAMGPRILASGPMLSIPGGHGDPYIALSSSTPEEARLNARINLEHGANALKVAATGGVTDAKEVGVAGSPQMDEESMAAVCEEAHEVGVIVAAHAQSPEGVRAALRAGVDTIEHGCRMDDEIISLFHHNPRSLRGFSGLNSTLSAGLPLIEVSQEELGISDIARANSEQVVEGMLEGARQALKEGISEGVGTDTGMTLVTQYNTWRELDLLVRFAGYTPAQAFHAATQVNARNLGVDDVTGSIAIGKDADMIVLDGDPVKDLSVLADPKLVIARGWPVWRPKVKRIESVEELLTRF</sequence>
<dbReference type="SUPFAM" id="SSF51556">
    <property type="entry name" value="Metallo-dependent hydrolases"/>
    <property type="match status" value="1"/>
</dbReference>